<dbReference type="EMBL" id="CACVKT020008819">
    <property type="protein sequence ID" value="CAC5417861.1"/>
    <property type="molecule type" value="Genomic_DNA"/>
</dbReference>
<gene>
    <name evidence="1" type="ORF">MCOR_50339</name>
</gene>
<keyword evidence="2" id="KW-1185">Reference proteome</keyword>
<dbReference type="AlphaFoldDB" id="A0A6J8EFJ0"/>
<evidence type="ECO:0000313" key="1">
    <source>
        <dbReference type="EMBL" id="CAC5417861.1"/>
    </source>
</evidence>
<name>A0A6J8EFJ0_MYTCO</name>
<dbReference type="OrthoDB" id="1262810at2759"/>
<dbReference type="Proteomes" id="UP000507470">
    <property type="component" value="Unassembled WGS sequence"/>
</dbReference>
<evidence type="ECO:0000313" key="2">
    <source>
        <dbReference type="Proteomes" id="UP000507470"/>
    </source>
</evidence>
<dbReference type="PANTHER" id="PTHR46919">
    <property type="entry name" value="ZINC FINGER, C3HC4 TYPE (RING FINGER) FAMILY PROTEIN"/>
    <property type="match status" value="1"/>
</dbReference>
<sequence length="164" mass="19358">MEEDQFKGDVFCLMPFSLTENSLTGLPVHVNDFFALSQNRRYVKWPTADQMRQGTYKDNSLRWNNCLITEVLAELYNNVILELIEHTIRSDSDAIVTRTRLDCRQITEHWKNILEPLFDSLFESMFRENNGGCWISIKEAVFDIFEAKKRVHYQFESIKPIDLN</sequence>
<protein>
    <submittedName>
        <fullName evidence="1">Uncharacterized protein</fullName>
    </submittedName>
</protein>
<proteinExistence type="predicted"/>
<accession>A0A6J8EFJ0</accession>
<dbReference type="PANTHER" id="PTHR46919:SF2">
    <property type="entry name" value="SACSIN"/>
    <property type="match status" value="1"/>
</dbReference>
<organism evidence="1 2">
    <name type="scientific">Mytilus coruscus</name>
    <name type="common">Sea mussel</name>
    <dbReference type="NCBI Taxonomy" id="42192"/>
    <lineage>
        <taxon>Eukaryota</taxon>
        <taxon>Metazoa</taxon>
        <taxon>Spiralia</taxon>
        <taxon>Lophotrochozoa</taxon>
        <taxon>Mollusca</taxon>
        <taxon>Bivalvia</taxon>
        <taxon>Autobranchia</taxon>
        <taxon>Pteriomorphia</taxon>
        <taxon>Mytilida</taxon>
        <taxon>Mytiloidea</taxon>
        <taxon>Mytilidae</taxon>
        <taxon>Mytilinae</taxon>
        <taxon>Mytilus</taxon>
    </lineage>
</organism>
<reference evidence="1 2" key="1">
    <citation type="submission" date="2020-06" db="EMBL/GenBank/DDBJ databases">
        <authorList>
            <person name="Li R."/>
            <person name="Bekaert M."/>
        </authorList>
    </citation>
    <scope>NUCLEOTIDE SEQUENCE [LARGE SCALE GENOMIC DNA]</scope>
    <source>
        <strain evidence="2">wild</strain>
    </source>
</reference>